<dbReference type="KEGG" id="lez:GLE_3111"/>
<name>A0A0S2DIU0_LYSEN</name>
<gene>
    <name evidence="1" type="ORF">GLE_3111</name>
</gene>
<dbReference type="AlphaFoldDB" id="A0A0S2DIU0"/>
<evidence type="ECO:0000313" key="1">
    <source>
        <dbReference type="EMBL" id="ALN58458.1"/>
    </source>
</evidence>
<sequence>MGLSPNRPIRKERDCMDRPDVPFRRRAACCAALVLSSAAAAAMAAAAPVAPAAAAAAKPVKAAPAQAAAAPGAVAGVPAAEWTVRWWRWANNAFPDGLAPYRDRDGRLCATGQDEHGPVWFLAGTDGSFAAQRRCRVPAGAHLMVPVINMYFHAPTAGPHAMDCAEVKRAAAVNNDYLASAVVLLDGKPLARPLRLASRCFDPQAARAHPGPDRGGRYRAAADGYWLLLPPLAPGPHRLSVGANYGNPYDSEYGRMQQNFEYQLQVGDPAI</sequence>
<proteinExistence type="predicted"/>
<evidence type="ECO:0000313" key="2">
    <source>
        <dbReference type="Proteomes" id="UP000061569"/>
    </source>
</evidence>
<accession>A0A0S2DIU0</accession>
<organism evidence="1 2">
    <name type="scientific">Lysobacter enzymogenes</name>
    <dbReference type="NCBI Taxonomy" id="69"/>
    <lineage>
        <taxon>Bacteria</taxon>
        <taxon>Pseudomonadati</taxon>
        <taxon>Pseudomonadota</taxon>
        <taxon>Gammaproteobacteria</taxon>
        <taxon>Lysobacterales</taxon>
        <taxon>Lysobacteraceae</taxon>
        <taxon>Lysobacter</taxon>
    </lineage>
</organism>
<dbReference type="Proteomes" id="UP000061569">
    <property type="component" value="Chromosome"/>
</dbReference>
<dbReference type="EMBL" id="CP013140">
    <property type="protein sequence ID" value="ALN58458.1"/>
    <property type="molecule type" value="Genomic_DNA"/>
</dbReference>
<dbReference type="STRING" id="69.GLE_3111"/>
<dbReference type="PATRIC" id="fig|69.6.peg.3068"/>
<reference evidence="1 2" key="1">
    <citation type="submission" date="2015-11" db="EMBL/GenBank/DDBJ databases">
        <title>Genome sequences of Lysobacter enzymogenes strain C3 and Lysobacter antibioticus ATCC 29479.</title>
        <authorList>
            <person name="Kobayashi D.Y."/>
        </authorList>
    </citation>
    <scope>NUCLEOTIDE SEQUENCE [LARGE SCALE GENOMIC DNA]</scope>
    <source>
        <strain evidence="1 2">C3</strain>
    </source>
</reference>
<protein>
    <submittedName>
        <fullName evidence="1">Uncharacterized protein</fullName>
    </submittedName>
</protein>